<organism evidence="1 2">
    <name type="scientific">Paenibacillus terrae</name>
    <dbReference type="NCBI Taxonomy" id="159743"/>
    <lineage>
        <taxon>Bacteria</taxon>
        <taxon>Bacillati</taxon>
        <taxon>Bacillota</taxon>
        <taxon>Bacilli</taxon>
        <taxon>Bacillales</taxon>
        <taxon>Paenibacillaceae</taxon>
        <taxon>Paenibacillus</taxon>
    </lineage>
</organism>
<name>A0A0D7X2R1_9BACL</name>
<accession>A0A0D7X2R1</accession>
<protein>
    <submittedName>
        <fullName evidence="1">Uncharacterized protein</fullName>
    </submittedName>
</protein>
<evidence type="ECO:0000313" key="2">
    <source>
        <dbReference type="Proteomes" id="UP000032534"/>
    </source>
</evidence>
<proteinExistence type="predicted"/>
<gene>
    <name evidence="1" type="ORF">QD47_11010</name>
</gene>
<dbReference type="EMBL" id="JTHP01000018">
    <property type="protein sequence ID" value="KJD45529.1"/>
    <property type="molecule type" value="Genomic_DNA"/>
</dbReference>
<dbReference type="OrthoDB" id="9801954at2"/>
<keyword evidence="2" id="KW-1185">Reference proteome</keyword>
<dbReference type="RefSeq" id="WP_044646174.1">
    <property type="nucleotide sequence ID" value="NZ_JTHP01000018.1"/>
</dbReference>
<dbReference type="InterPro" id="IPR029044">
    <property type="entry name" value="Nucleotide-diphossugar_trans"/>
</dbReference>
<dbReference type="AlphaFoldDB" id="A0A0D7X2R1"/>
<reference evidence="1 2" key="1">
    <citation type="submission" date="2014-11" db="EMBL/GenBank/DDBJ databases">
        <title>Draft Genome Sequences of Paenibacillus polymyxa NRRL B-30509 and Paenibacillus terrae NRRL B-30644, Strains from a Poultry Environment that Produce Tridecaptin A and Paenicidins.</title>
        <authorList>
            <person name="van Belkum M.J."/>
            <person name="Lohans C.T."/>
            <person name="Vederas J.C."/>
        </authorList>
    </citation>
    <scope>NUCLEOTIDE SEQUENCE [LARGE SCALE GENOMIC DNA]</scope>
    <source>
        <strain evidence="1 2">NRRL B-30644</strain>
    </source>
</reference>
<dbReference type="SUPFAM" id="SSF53448">
    <property type="entry name" value="Nucleotide-diphospho-sugar transferases"/>
    <property type="match status" value="1"/>
</dbReference>
<dbReference type="PATRIC" id="fig|159743.3.peg.2452"/>
<comment type="caution">
    <text evidence="1">The sequence shown here is derived from an EMBL/GenBank/DDBJ whole genome shotgun (WGS) entry which is preliminary data.</text>
</comment>
<evidence type="ECO:0000313" key="1">
    <source>
        <dbReference type="EMBL" id="KJD45529.1"/>
    </source>
</evidence>
<sequence length="276" mass="32339">MKFDTSPQELKNKRLIFALLAHQDEDVLTAQIDNIRYFNPNAGIVLYNGGTNVNFAKNMNVLIYPQSHPLKYGNIAPYFWEIMNWIETMQLDYDYIMNVDHDMLFIKHGFETFLDEIMKENDCIGWRLENSIDHPNSVPIESMVIEWNLWKPIFKTNIYKSYFNPGQVYTRAIVKRMLTHVEHSVVEPLIRNSEAYALEEVFFVTLAMACGGKIGEYPGGSKFNEAVRWGENITYMDMNESNKNPNYYWIHPIKGEELIQLSRQIPKIPNRTTCYL</sequence>
<dbReference type="Proteomes" id="UP000032534">
    <property type="component" value="Unassembled WGS sequence"/>
</dbReference>